<feature type="transmembrane region" description="Helical" evidence="2">
    <location>
        <begin position="148"/>
        <end position="172"/>
    </location>
</feature>
<sequence length="317" mass="33315">MVSDLRGIKSASSSVPSTTASTRVVRRSLTTIPLTPTPTLSFAKREHISTTLLDESSTATASPTSSSGKSAKTSSSASTTPSSPSITATNVAASDASASSCSYIGTTSIPRQVGGALFSTLERIFCCLILIALFAAELPPPTTFVQRFWHYAFPPFGTDFGVGVLGSVQVFVGCTILSHSVSGFVVVAGWFLFVVGLLNLLFGLAFGARLKTIRAFMADACSPSDLRALKLKHVNSSNAVANSAAWYRFDREERGVPDVERRAEDAGRKVRFASLRKTGSRNGNGPKGTAIQISAPVMQEVGGSVPLPPPVYSGGRE</sequence>
<feature type="region of interest" description="Disordered" evidence="1">
    <location>
        <begin position="1"/>
        <end position="23"/>
    </location>
</feature>
<dbReference type="OrthoDB" id="5327148at2759"/>
<evidence type="ECO:0000313" key="4">
    <source>
        <dbReference type="Proteomes" id="UP000243876"/>
    </source>
</evidence>
<evidence type="ECO:0000313" key="3">
    <source>
        <dbReference type="EMBL" id="CEQ43195.1"/>
    </source>
</evidence>
<dbReference type="AlphaFoldDB" id="A0A0D6EUC1"/>
<feature type="transmembrane region" description="Helical" evidence="2">
    <location>
        <begin position="116"/>
        <end position="136"/>
    </location>
</feature>
<feature type="non-terminal residue" evidence="3">
    <location>
        <position position="1"/>
    </location>
</feature>
<evidence type="ECO:0000256" key="1">
    <source>
        <dbReference type="SAM" id="MobiDB-lite"/>
    </source>
</evidence>
<evidence type="ECO:0000256" key="2">
    <source>
        <dbReference type="SAM" id="Phobius"/>
    </source>
</evidence>
<feature type="compositionally biased region" description="Low complexity" evidence="1">
    <location>
        <begin position="56"/>
        <end position="87"/>
    </location>
</feature>
<protein>
    <submittedName>
        <fullName evidence="3">SPOSA6832_05093-mRNA-1:cds</fullName>
    </submittedName>
</protein>
<accession>A0A0D6EUC1</accession>
<feature type="region of interest" description="Disordered" evidence="1">
    <location>
        <begin position="53"/>
        <end position="87"/>
    </location>
</feature>
<keyword evidence="2" id="KW-0472">Membrane</keyword>
<feature type="transmembrane region" description="Helical" evidence="2">
    <location>
        <begin position="184"/>
        <end position="207"/>
    </location>
</feature>
<proteinExistence type="predicted"/>
<name>A0A0D6EUC1_SPOSA</name>
<organism evidence="3 4">
    <name type="scientific">Sporidiobolus salmonicolor</name>
    <name type="common">Yeast-like fungus</name>
    <name type="synonym">Sporobolomyces salmonicolor</name>
    <dbReference type="NCBI Taxonomy" id="5005"/>
    <lineage>
        <taxon>Eukaryota</taxon>
        <taxon>Fungi</taxon>
        <taxon>Dikarya</taxon>
        <taxon>Basidiomycota</taxon>
        <taxon>Pucciniomycotina</taxon>
        <taxon>Microbotryomycetes</taxon>
        <taxon>Sporidiobolales</taxon>
        <taxon>Sporidiobolaceae</taxon>
        <taxon>Sporobolomyces</taxon>
    </lineage>
</organism>
<keyword evidence="2" id="KW-1133">Transmembrane helix</keyword>
<reference evidence="4" key="1">
    <citation type="submission" date="2015-02" db="EMBL/GenBank/DDBJ databases">
        <authorList>
            <person name="Gon?alves P."/>
        </authorList>
    </citation>
    <scope>NUCLEOTIDE SEQUENCE [LARGE SCALE GENOMIC DNA]</scope>
</reference>
<dbReference type="EMBL" id="CENE01000057">
    <property type="protein sequence ID" value="CEQ43195.1"/>
    <property type="molecule type" value="Genomic_DNA"/>
</dbReference>
<dbReference type="Proteomes" id="UP000243876">
    <property type="component" value="Unassembled WGS sequence"/>
</dbReference>
<keyword evidence="2" id="KW-0812">Transmembrane</keyword>
<keyword evidence="4" id="KW-1185">Reference proteome</keyword>
<feature type="compositionally biased region" description="Low complexity" evidence="1">
    <location>
        <begin position="10"/>
        <end position="23"/>
    </location>
</feature>
<gene>
    <name evidence="3" type="primary">SPOSA6832_05093</name>
</gene>